<protein>
    <submittedName>
        <fullName evidence="1">Uncharacterized protein</fullName>
    </submittedName>
</protein>
<gene>
    <name evidence="1" type="ORF">M9H77_31176</name>
</gene>
<reference evidence="2" key="1">
    <citation type="journal article" date="2023" name="Nat. Plants">
        <title>Single-cell RNA sequencing provides a high-resolution roadmap for understanding the multicellular compartmentation of specialized metabolism.</title>
        <authorList>
            <person name="Sun S."/>
            <person name="Shen X."/>
            <person name="Li Y."/>
            <person name="Li Y."/>
            <person name="Wang S."/>
            <person name="Li R."/>
            <person name="Zhang H."/>
            <person name="Shen G."/>
            <person name="Guo B."/>
            <person name="Wei J."/>
            <person name="Xu J."/>
            <person name="St-Pierre B."/>
            <person name="Chen S."/>
            <person name="Sun C."/>
        </authorList>
    </citation>
    <scope>NUCLEOTIDE SEQUENCE [LARGE SCALE GENOMIC DNA]</scope>
</reference>
<keyword evidence="2" id="KW-1185">Reference proteome</keyword>
<comment type="caution">
    <text evidence="1">The sequence shown here is derived from an EMBL/GenBank/DDBJ whole genome shotgun (WGS) entry which is preliminary data.</text>
</comment>
<sequence>MNFTKNFRDCHCSADRLEVIVTVSTESLEEVASPSIWDAVATQVKWAEPREFCCWFPRPPPRLPVRPPCHCHALYCFWLISIFPTTTQGILPLENNFYFMYFPIADAVNKRIFVNTAAAISVGDERCAAVNICSLLLIHVLQFFFLHHFGFLVHNPFSARNLYNNSSHMSFTILVLVFEDRNDSSIIFKIHEPIKVLIFFHRLYFGSSSSGCGTGSLRNPNLFLDSSAISIVSAYPSKFSSFNWMRLINVPRPSLSAR</sequence>
<accession>A0ACC0A064</accession>
<dbReference type="EMBL" id="CM044707">
    <property type="protein sequence ID" value="KAI5653989.1"/>
    <property type="molecule type" value="Genomic_DNA"/>
</dbReference>
<name>A0ACC0A064_CATRO</name>
<proteinExistence type="predicted"/>
<dbReference type="Proteomes" id="UP001060085">
    <property type="component" value="Linkage Group LG07"/>
</dbReference>
<organism evidence="1 2">
    <name type="scientific">Catharanthus roseus</name>
    <name type="common">Madagascar periwinkle</name>
    <name type="synonym">Vinca rosea</name>
    <dbReference type="NCBI Taxonomy" id="4058"/>
    <lineage>
        <taxon>Eukaryota</taxon>
        <taxon>Viridiplantae</taxon>
        <taxon>Streptophyta</taxon>
        <taxon>Embryophyta</taxon>
        <taxon>Tracheophyta</taxon>
        <taxon>Spermatophyta</taxon>
        <taxon>Magnoliopsida</taxon>
        <taxon>eudicotyledons</taxon>
        <taxon>Gunneridae</taxon>
        <taxon>Pentapetalae</taxon>
        <taxon>asterids</taxon>
        <taxon>lamiids</taxon>
        <taxon>Gentianales</taxon>
        <taxon>Apocynaceae</taxon>
        <taxon>Rauvolfioideae</taxon>
        <taxon>Vinceae</taxon>
        <taxon>Catharanthinae</taxon>
        <taxon>Catharanthus</taxon>
    </lineage>
</organism>
<evidence type="ECO:0000313" key="1">
    <source>
        <dbReference type="EMBL" id="KAI5653989.1"/>
    </source>
</evidence>
<evidence type="ECO:0000313" key="2">
    <source>
        <dbReference type="Proteomes" id="UP001060085"/>
    </source>
</evidence>